<keyword evidence="1" id="KW-0812">Transmembrane</keyword>
<feature type="transmembrane region" description="Helical" evidence="1">
    <location>
        <begin position="306"/>
        <end position="327"/>
    </location>
</feature>
<feature type="transmembrane region" description="Helical" evidence="1">
    <location>
        <begin position="20"/>
        <end position="46"/>
    </location>
</feature>
<evidence type="ECO:0000256" key="1">
    <source>
        <dbReference type="SAM" id="Phobius"/>
    </source>
</evidence>
<feature type="transmembrane region" description="Helical" evidence="1">
    <location>
        <begin position="192"/>
        <end position="213"/>
    </location>
</feature>
<feature type="transmembrane region" description="Helical" evidence="1">
    <location>
        <begin position="359"/>
        <end position="378"/>
    </location>
</feature>
<gene>
    <name evidence="2" type="ORF">MNODULE_13175</name>
</gene>
<feature type="transmembrane region" description="Helical" evidence="1">
    <location>
        <begin position="66"/>
        <end position="97"/>
    </location>
</feature>
<feature type="transmembrane region" description="Helical" evidence="1">
    <location>
        <begin position="137"/>
        <end position="162"/>
    </location>
</feature>
<feature type="transmembrane region" description="Helical" evidence="1">
    <location>
        <begin position="103"/>
        <end position="125"/>
    </location>
</feature>
<protein>
    <submittedName>
        <fullName evidence="2">Uncharacterized protein</fullName>
    </submittedName>
</protein>
<proteinExistence type="predicted"/>
<keyword evidence="1" id="KW-0472">Membrane</keyword>
<feature type="transmembrane region" description="Helical" evidence="1">
    <location>
        <begin position="274"/>
        <end position="294"/>
    </location>
</feature>
<sequence length="407" mass="46157">MPESDLLLPPIQFPVLGNSGAIGLFSLLHIALAGLTVGFIVLAPVFEYFGIRDPFYTRLGRSLVRFVAVVFSVSAVFAVVMVELFIGLFPVSTVYIFRLFKPAVYIAIGVFLLHIWFFYTYWYRWEKTREKSIPRHIALGAAAAVLILIWGGLLDGIGSYMLTPGEGDMGGPGTSDFVRLTFLTNPTWAPLALHRFLGVLIISFYAIALYGGLQLLWRKPKGEEEAYYTRVMHLGMVIGTGLLLIQPIAGMLYSFQIRRANPRAYERILFELEWLLRIQFLLIGLLFYLSNQFFAQISSHPRRSRVLIGTLLLAAFFMVLAAQQVWIRRGLTLVLILITLYHLRHVPLRETPQHRRGPWLAISVGFCAVATFLVMGVIREQARRPYTVYGEIRLEDEKQPASELAQR</sequence>
<dbReference type="EMBL" id="VTOW01000002">
    <property type="protein sequence ID" value="NKE71692.1"/>
    <property type="molecule type" value="Genomic_DNA"/>
</dbReference>
<feature type="transmembrane region" description="Helical" evidence="1">
    <location>
        <begin position="234"/>
        <end position="254"/>
    </location>
</feature>
<organism evidence="2 3">
    <name type="scientific">Candidatus Manganitrophus noduliformans</name>
    <dbReference type="NCBI Taxonomy" id="2606439"/>
    <lineage>
        <taxon>Bacteria</taxon>
        <taxon>Pseudomonadati</taxon>
        <taxon>Nitrospirota</taxon>
        <taxon>Nitrospiria</taxon>
        <taxon>Candidatus Troglogloeales</taxon>
        <taxon>Candidatus Manganitrophaceae</taxon>
        <taxon>Candidatus Manganitrophus</taxon>
    </lineage>
</organism>
<keyword evidence="3" id="KW-1185">Reference proteome</keyword>
<keyword evidence="1" id="KW-1133">Transmembrane helix</keyword>
<evidence type="ECO:0000313" key="2">
    <source>
        <dbReference type="EMBL" id="NKE71692.1"/>
    </source>
</evidence>
<dbReference type="AlphaFoldDB" id="A0A7X6DR24"/>
<dbReference type="RefSeq" id="WP_168060560.1">
    <property type="nucleotide sequence ID" value="NZ_VTOW01000002.1"/>
</dbReference>
<dbReference type="Proteomes" id="UP000534783">
    <property type="component" value="Unassembled WGS sequence"/>
</dbReference>
<name>A0A7X6DR24_9BACT</name>
<reference evidence="2 3" key="1">
    <citation type="journal article" date="2020" name="Nature">
        <title>Bacterial chemolithoautotrophy via manganese oxidation.</title>
        <authorList>
            <person name="Yu H."/>
            <person name="Leadbetter J.R."/>
        </authorList>
    </citation>
    <scope>NUCLEOTIDE SEQUENCE [LARGE SCALE GENOMIC DNA]</scope>
    <source>
        <strain evidence="2 3">Mn-1</strain>
    </source>
</reference>
<comment type="caution">
    <text evidence="2">The sequence shown here is derived from an EMBL/GenBank/DDBJ whole genome shotgun (WGS) entry which is preliminary data.</text>
</comment>
<evidence type="ECO:0000313" key="3">
    <source>
        <dbReference type="Proteomes" id="UP000534783"/>
    </source>
</evidence>
<accession>A0A7X6DR24</accession>